<organism evidence="3 4">
    <name type="scientific">Chitinophaga filiformis</name>
    <name type="common">Myxococcus filiformis</name>
    <name type="synonym">Flexibacter filiformis</name>
    <dbReference type="NCBI Taxonomy" id="104663"/>
    <lineage>
        <taxon>Bacteria</taxon>
        <taxon>Pseudomonadati</taxon>
        <taxon>Bacteroidota</taxon>
        <taxon>Chitinophagia</taxon>
        <taxon>Chitinophagales</taxon>
        <taxon>Chitinophagaceae</taxon>
        <taxon>Chitinophaga</taxon>
    </lineage>
</organism>
<keyword evidence="1" id="KW-0812">Transmembrane</keyword>
<dbReference type="GO" id="GO:0000155">
    <property type="term" value="F:phosphorelay sensor kinase activity"/>
    <property type="evidence" value="ECO:0007669"/>
    <property type="project" value="InterPro"/>
</dbReference>
<keyword evidence="3" id="KW-0418">Kinase</keyword>
<evidence type="ECO:0000313" key="3">
    <source>
        <dbReference type="EMBL" id="SDF61813.1"/>
    </source>
</evidence>
<sequence length="356" mass="40511">MNFKSKIHIPQFLSDNRRSTTPTNPLLKRFASWITTVKFQIFLMVLLASIDYFVIMINGVADKVPEFLILMSIETAFFFAYVHFIFPKLAASSSSLLIILATLLICLILFSLSYLLTYTLFAADPKLFISKLTLKFVVNSLYRGWKMMVFSLFLWSAYIIKASAKREQVLENSALYTRLSPHLFFNALNMLPTEGSIPLKNEKIIDLLSRYTRNALVELGEDGKGLLIQELDQLDTLLQLNELRFGKIYVQFSKNIPGDITGYRIPPQSIVTLTENIFKYGIVDDPLKPAAISIDASNHYLTVTVTNYKYPLPEHPSGKIGINSVQKRLTNIYGKSHHFKINETPEVFSIEIGFPV</sequence>
<keyword evidence="1" id="KW-1133">Transmembrane helix</keyword>
<keyword evidence="3" id="KW-0808">Transferase</keyword>
<dbReference type="PANTHER" id="PTHR34220">
    <property type="entry name" value="SENSOR HISTIDINE KINASE YPDA"/>
    <property type="match status" value="1"/>
</dbReference>
<dbReference type="STRING" id="104663.SAMN04488121_102457"/>
<dbReference type="EMBL" id="FNBN01000002">
    <property type="protein sequence ID" value="SDF61813.1"/>
    <property type="molecule type" value="Genomic_DNA"/>
</dbReference>
<dbReference type="InterPro" id="IPR010559">
    <property type="entry name" value="Sig_transdc_His_kin_internal"/>
</dbReference>
<dbReference type="Proteomes" id="UP000199045">
    <property type="component" value="Unassembled WGS sequence"/>
</dbReference>
<feature type="transmembrane region" description="Helical" evidence="1">
    <location>
        <begin position="67"/>
        <end position="86"/>
    </location>
</feature>
<dbReference type="Pfam" id="PF06580">
    <property type="entry name" value="His_kinase"/>
    <property type="match status" value="1"/>
</dbReference>
<accession>A0A1G7MJC2</accession>
<feature type="domain" description="Signal transduction histidine kinase internal region" evidence="2">
    <location>
        <begin position="171"/>
        <end position="247"/>
    </location>
</feature>
<dbReference type="GO" id="GO:0016020">
    <property type="term" value="C:membrane"/>
    <property type="evidence" value="ECO:0007669"/>
    <property type="project" value="InterPro"/>
</dbReference>
<evidence type="ECO:0000313" key="4">
    <source>
        <dbReference type="Proteomes" id="UP000199045"/>
    </source>
</evidence>
<gene>
    <name evidence="3" type="ORF">SAMN04488121_102457</name>
</gene>
<dbReference type="RefSeq" id="WP_089830833.1">
    <property type="nucleotide sequence ID" value="NZ_FNBN01000002.1"/>
</dbReference>
<evidence type="ECO:0000259" key="2">
    <source>
        <dbReference type="Pfam" id="PF06580"/>
    </source>
</evidence>
<protein>
    <submittedName>
        <fullName evidence="3">Histidine kinase</fullName>
    </submittedName>
</protein>
<dbReference type="OrthoDB" id="9809908at2"/>
<dbReference type="InterPro" id="IPR050640">
    <property type="entry name" value="Bact_2-comp_sensor_kinase"/>
</dbReference>
<reference evidence="3 4" key="1">
    <citation type="submission" date="2016-10" db="EMBL/GenBank/DDBJ databases">
        <authorList>
            <person name="de Groot N.N."/>
        </authorList>
    </citation>
    <scope>NUCLEOTIDE SEQUENCE [LARGE SCALE GENOMIC DNA]</scope>
    <source>
        <strain evidence="3 4">DSM 527</strain>
    </source>
</reference>
<keyword evidence="1" id="KW-0472">Membrane</keyword>
<dbReference type="PANTHER" id="PTHR34220:SF7">
    <property type="entry name" value="SENSOR HISTIDINE KINASE YPDA"/>
    <property type="match status" value="1"/>
</dbReference>
<evidence type="ECO:0000256" key="1">
    <source>
        <dbReference type="SAM" id="Phobius"/>
    </source>
</evidence>
<proteinExistence type="predicted"/>
<feature type="transmembrane region" description="Helical" evidence="1">
    <location>
        <begin position="98"/>
        <end position="121"/>
    </location>
</feature>
<name>A0A1G7MJC2_CHIFI</name>
<feature type="transmembrane region" description="Helical" evidence="1">
    <location>
        <begin position="141"/>
        <end position="160"/>
    </location>
</feature>
<feature type="transmembrane region" description="Helical" evidence="1">
    <location>
        <begin position="39"/>
        <end position="61"/>
    </location>
</feature>
<dbReference type="AlphaFoldDB" id="A0A1G7MJC2"/>